<reference evidence="5 6" key="1">
    <citation type="journal article" date="2013" name="Genome Announc.">
        <title>Draft Genome Sequence of the Cellulolytic, Mesophilic, Anaerobic Bacterium Clostridium termitidis Strain CT1112 (DSM 5398).</title>
        <authorList>
            <person name="Lal S."/>
            <person name="Ramachandran U."/>
            <person name="Zhang X."/>
            <person name="Munir R."/>
            <person name="Sparling R."/>
            <person name="Levin D.B."/>
        </authorList>
    </citation>
    <scope>NUCLEOTIDE SEQUENCE [LARGE SCALE GENOMIC DNA]</scope>
    <source>
        <strain evidence="5 6">CT1112</strain>
    </source>
</reference>
<dbReference type="SUPFAM" id="SSF51971">
    <property type="entry name" value="Nucleotide-binding domain"/>
    <property type="match status" value="1"/>
</dbReference>
<proteinExistence type="predicted"/>
<dbReference type="InterPro" id="IPR009051">
    <property type="entry name" value="Helical_ferredxn"/>
</dbReference>
<evidence type="ECO:0000313" key="6">
    <source>
        <dbReference type="Proteomes" id="UP000014155"/>
    </source>
</evidence>
<dbReference type="STRING" id="1195236.CTER_3699"/>
<dbReference type="GO" id="GO:0051536">
    <property type="term" value="F:iron-sulfur cluster binding"/>
    <property type="evidence" value="ECO:0007669"/>
    <property type="project" value="UniProtKB-KW"/>
</dbReference>
<gene>
    <name evidence="5" type="ORF">CTER_3699</name>
</gene>
<evidence type="ECO:0000256" key="3">
    <source>
        <dbReference type="ARBA" id="ARBA00023014"/>
    </source>
</evidence>
<dbReference type="GO" id="GO:0016491">
    <property type="term" value="F:oxidoreductase activity"/>
    <property type="evidence" value="ECO:0007669"/>
    <property type="project" value="InterPro"/>
</dbReference>
<dbReference type="Gene3D" id="1.10.1060.10">
    <property type="entry name" value="Alpha-helical ferredoxin"/>
    <property type="match status" value="1"/>
</dbReference>
<dbReference type="Proteomes" id="UP000014155">
    <property type="component" value="Unassembled WGS sequence"/>
</dbReference>
<dbReference type="PROSITE" id="PS00198">
    <property type="entry name" value="4FE4S_FER_1"/>
    <property type="match status" value="1"/>
</dbReference>
<dbReference type="InterPro" id="IPR028261">
    <property type="entry name" value="DPD_II"/>
</dbReference>
<evidence type="ECO:0000256" key="1">
    <source>
        <dbReference type="ARBA" id="ARBA00022723"/>
    </source>
</evidence>
<dbReference type="Gene3D" id="3.30.70.20">
    <property type="match status" value="1"/>
</dbReference>
<dbReference type="PATRIC" id="fig|1195236.3.peg.3917"/>
<protein>
    <submittedName>
        <fullName evidence="5">FAD-dependent pyridine nucleotide-disulfide oxidoreductase</fullName>
    </submittedName>
</protein>
<dbReference type="PRINTS" id="PR00419">
    <property type="entry name" value="ADXRDTASE"/>
</dbReference>
<accession>S0FGZ5</accession>
<dbReference type="InterPro" id="IPR023753">
    <property type="entry name" value="FAD/NAD-binding_dom"/>
</dbReference>
<keyword evidence="1" id="KW-0479">Metal-binding</keyword>
<evidence type="ECO:0000256" key="2">
    <source>
        <dbReference type="ARBA" id="ARBA00023004"/>
    </source>
</evidence>
<feature type="domain" description="4Fe-4S ferredoxin-type" evidence="4">
    <location>
        <begin position="283"/>
        <end position="312"/>
    </location>
</feature>
<feature type="domain" description="4Fe-4S ferredoxin-type" evidence="4">
    <location>
        <begin position="823"/>
        <end position="852"/>
    </location>
</feature>
<comment type="caution">
    <text evidence="5">The sequence shown here is derived from an EMBL/GenBank/DDBJ whole genome shotgun (WGS) entry which is preliminary data.</text>
</comment>
<name>S0FGZ5_RUMCE</name>
<dbReference type="RefSeq" id="WP_004628155.1">
    <property type="nucleotide sequence ID" value="NZ_AORV01000052.1"/>
</dbReference>
<dbReference type="PROSITE" id="PS51379">
    <property type="entry name" value="4FE4S_FER_2"/>
    <property type="match status" value="2"/>
</dbReference>
<evidence type="ECO:0000313" key="5">
    <source>
        <dbReference type="EMBL" id="EMS70567.1"/>
    </source>
</evidence>
<evidence type="ECO:0000259" key="4">
    <source>
        <dbReference type="PROSITE" id="PS51379"/>
    </source>
</evidence>
<dbReference type="SUPFAM" id="SSF46548">
    <property type="entry name" value="alpha-helical ferredoxin"/>
    <property type="match status" value="3"/>
</dbReference>
<dbReference type="eggNOG" id="COG1145">
    <property type="taxonomic scope" value="Bacteria"/>
</dbReference>
<dbReference type="Pfam" id="PF14691">
    <property type="entry name" value="Fer4_20"/>
    <property type="match status" value="1"/>
</dbReference>
<dbReference type="Pfam" id="PF07992">
    <property type="entry name" value="Pyr_redox_2"/>
    <property type="match status" value="1"/>
</dbReference>
<keyword evidence="2" id="KW-0408">Iron</keyword>
<dbReference type="InterPro" id="IPR036188">
    <property type="entry name" value="FAD/NAD-bd_sf"/>
</dbReference>
<sequence length="900" mass="98724">MVKPKVLELANKIAGGVTGGLVKVKPTDPEYKILEPVTTDEMAEVALCLEIRKPRSIGEVAALCRRPEAGVEKILYRMAVDGSVKFEKENGEDKYFLELYVPGVMEYMVANKENVAKYPVIAECFEEYTRKLGVVLAGNLPVGMGVMRVIPIDSAIEADTRKASYEEITELLNKHEIFSVTDCACRTSMRVMGQGCGHTIEEMCIQLGPAADFYIRTGRGRQITREEAIAICRQAEREGLAHQIPNLSGPGKALAICNCCGCSCFGLRNANLYRNPDFSRSNYAAKVDRDKCVACGECVENCPVNALKLGENLCKEQKPAGAREKDTPYDTAWGPDRWDPDYRHRKVVTEDGTSPCKSECPAHIAIQGYIKMASQGRYREALELIKKENPFPAVCGRICPRNCESACTRAGVDEPLAVDEIKKFIADQDLKAEHRYIPEKRPGRQIKIAVIGAGPAGLSCAYFLAVEGYQVTVFEKEIIPGGMLTLGIPSFRLGKEVVNAEIDILKQIGVEFRTGVEVGRDVTIPELRSQGYKAFYAAIGAGAGRGLNLEGETAEGAMTGVEFLRRVNLGDALKLEGPTIVIGGGNVAVDVARTAARTGAARVDMYCLEGRSEMPALDEEIQEALSEGIIINNSWGPKRILTENGRVSGVEFKKCTSVFDKDGKFNPSFDENETTVVQAGNVLISIGQAIEWGDLLKDSAVELKPNKTVKAHPVTFQTGQPDMFAGGDALTGPKFAIDAIALGKQGAVSIHRYVNGDNLTIGREREYHALDREQLNLEGYDRLPRQRALHIDGSEARETFEDLRRTFTEEQLKRETERCLGCGAVVVDEYQCVGCGVCTTRCKFDAVLLVRKYDSAGVEFNKMKPIVIKHVIKRQGRIAVKKVKRSFKAVFAGQSTGRGK</sequence>
<dbReference type="PANTHER" id="PTHR42783:SF3">
    <property type="entry name" value="GLUTAMATE SYNTHASE [NADPH] SMALL CHAIN-RELATED"/>
    <property type="match status" value="1"/>
</dbReference>
<dbReference type="PANTHER" id="PTHR42783">
    <property type="entry name" value="GLUTAMATE SYNTHASE [NADPH] SMALL CHAIN"/>
    <property type="match status" value="1"/>
</dbReference>
<dbReference type="InterPro" id="IPR017896">
    <property type="entry name" value="4Fe4S_Fe-S-bd"/>
</dbReference>
<keyword evidence="3" id="KW-0411">Iron-sulfur</keyword>
<dbReference type="eggNOG" id="COG0493">
    <property type="taxonomic scope" value="Bacteria"/>
</dbReference>
<dbReference type="GO" id="GO:0046872">
    <property type="term" value="F:metal ion binding"/>
    <property type="evidence" value="ECO:0007669"/>
    <property type="project" value="UniProtKB-KW"/>
</dbReference>
<dbReference type="AlphaFoldDB" id="S0FGZ5"/>
<dbReference type="Gene3D" id="3.50.50.60">
    <property type="entry name" value="FAD/NAD(P)-binding domain"/>
    <property type="match status" value="2"/>
</dbReference>
<dbReference type="EMBL" id="AORV01000052">
    <property type="protein sequence ID" value="EMS70567.1"/>
    <property type="molecule type" value="Genomic_DNA"/>
</dbReference>
<keyword evidence="6" id="KW-1185">Reference proteome</keyword>
<dbReference type="Pfam" id="PF00037">
    <property type="entry name" value="Fer4"/>
    <property type="match status" value="1"/>
</dbReference>
<dbReference type="InterPro" id="IPR017900">
    <property type="entry name" value="4Fe4S_Fe_S_CS"/>
</dbReference>
<organism evidence="5 6">
    <name type="scientific">Ruminiclostridium cellobioparum subsp. termitidis CT1112</name>
    <dbReference type="NCBI Taxonomy" id="1195236"/>
    <lineage>
        <taxon>Bacteria</taxon>
        <taxon>Bacillati</taxon>
        <taxon>Bacillota</taxon>
        <taxon>Clostridia</taxon>
        <taxon>Eubacteriales</taxon>
        <taxon>Oscillospiraceae</taxon>
        <taxon>Ruminiclostridium</taxon>
    </lineage>
</organism>